<keyword evidence="3 6" id="KW-0812">Transmembrane</keyword>
<proteinExistence type="predicted"/>
<dbReference type="AlphaFoldDB" id="A0A926RZC2"/>
<keyword evidence="4 6" id="KW-1133">Transmembrane helix</keyword>
<evidence type="ECO:0000313" key="7">
    <source>
        <dbReference type="EMBL" id="MBD1382097.1"/>
    </source>
</evidence>
<dbReference type="Proteomes" id="UP000626844">
    <property type="component" value="Unassembled WGS sequence"/>
</dbReference>
<dbReference type="Pfam" id="PF02690">
    <property type="entry name" value="Na_Pi_cotrans"/>
    <property type="match status" value="2"/>
</dbReference>
<feature type="transmembrane region" description="Helical" evidence="6">
    <location>
        <begin position="129"/>
        <end position="153"/>
    </location>
</feature>
<reference evidence="7" key="1">
    <citation type="submission" date="2020-09" db="EMBL/GenBank/DDBJ databases">
        <title>A novel bacterium of genus Bacillus, isolated from South China Sea.</title>
        <authorList>
            <person name="Huang H."/>
            <person name="Mo K."/>
            <person name="Hu Y."/>
        </authorList>
    </citation>
    <scope>NUCLEOTIDE SEQUENCE</scope>
    <source>
        <strain evidence="7">IB182487</strain>
    </source>
</reference>
<evidence type="ECO:0000256" key="3">
    <source>
        <dbReference type="ARBA" id="ARBA00022692"/>
    </source>
</evidence>
<accession>A0A926RZC2</accession>
<comment type="subcellular location">
    <subcellularLocation>
        <location evidence="1">Cell membrane</location>
        <topology evidence="1">Multi-pass membrane protein</topology>
    </subcellularLocation>
</comment>
<gene>
    <name evidence="7" type="ORF">IC621_17850</name>
</gene>
<dbReference type="PANTHER" id="PTHR10010">
    <property type="entry name" value="SOLUTE CARRIER FAMILY 34 SODIUM PHOSPHATE , MEMBER 2-RELATED"/>
    <property type="match status" value="1"/>
</dbReference>
<evidence type="ECO:0000256" key="1">
    <source>
        <dbReference type="ARBA" id="ARBA00004651"/>
    </source>
</evidence>
<evidence type="ECO:0000256" key="2">
    <source>
        <dbReference type="ARBA" id="ARBA00022475"/>
    </source>
</evidence>
<dbReference type="GO" id="GO:0005886">
    <property type="term" value="C:plasma membrane"/>
    <property type="evidence" value="ECO:0007669"/>
    <property type="project" value="UniProtKB-SubCell"/>
</dbReference>
<dbReference type="NCBIfam" id="NF037997">
    <property type="entry name" value="Na_Pi_symport"/>
    <property type="match status" value="1"/>
</dbReference>
<dbReference type="InterPro" id="IPR003841">
    <property type="entry name" value="Na/Pi_transpt"/>
</dbReference>
<keyword evidence="2" id="KW-1003">Cell membrane</keyword>
<evidence type="ECO:0000256" key="4">
    <source>
        <dbReference type="ARBA" id="ARBA00022989"/>
    </source>
</evidence>
<evidence type="ECO:0000256" key="6">
    <source>
        <dbReference type="SAM" id="Phobius"/>
    </source>
</evidence>
<dbReference type="GO" id="GO:0044341">
    <property type="term" value="P:sodium-dependent phosphate transport"/>
    <property type="evidence" value="ECO:0007669"/>
    <property type="project" value="InterPro"/>
</dbReference>
<feature type="transmembrane region" description="Helical" evidence="6">
    <location>
        <begin position="103"/>
        <end position="123"/>
    </location>
</feature>
<dbReference type="GO" id="GO:0005436">
    <property type="term" value="F:sodium:phosphate symporter activity"/>
    <property type="evidence" value="ECO:0007669"/>
    <property type="project" value="InterPro"/>
</dbReference>
<protein>
    <submittedName>
        <fullName evidence="7">Na/Pi cotransporter family protein</fullName>
    </submittedName>
</protein>
<feature type="transmembrane region" description="Helical" evidence="6">
    <location>
        <begin position="241"/>
        <end position="259"/>
    </location>
</feature>
<sequence>MMTIYLICGFIFLLFIFLAGMMLLRNGLVRLSEEKIRTWLVFWTDHPIKGFLAGILFTGILQSSSAFMVIVIGFVTAGLLTFKQTIGLILGTNIGSTFTTEMITLDLDYLILPLFIIGLLGMLSKNPLFYGLGSTFVGLGSIFGTMWGFSHFAEPLTSLNFVHSFLLSANEHSLFGIAGGTVVTAIIHSSAATTGIVMSFMNEHILNLSAGIAFVLGANIGTCITAVLASVGANKEARLTALAHVWVNLIGVALFLPFIEAMSPFVQDLAESPDLQLAHFSLLFNVISSLAILPFADVFSKFVLFTARLK</sequence>
<keyword evidence="8" id="KW-1185">Reference proteome</keyword>
<dbReference type="EMBL" id="JACXAI010000025">
    <property type="protein sequence ID" value="MBD1382097.1"/>
    <property type="molecule type" value="Genomic_DNA"/>
</dbReference>
<keyword evidence="5 6" id="KW-0472">Membrane</keyword>
<evidence type="ECO:0000313" key="8">
    <source>
        <dbReference type="Proteomes" id="UP000626844"/>
    </source>
</evidence>
<evidence type="ECO:0000256" key="5">
    <source>
        <dbReference type="ARBA" id="ARBA00023136"/>
    </source>
</evidence>
<dbReference type="PANTHER" id="PTHR10010:SF46">
    <property type="entry name" value="SODIUM-DEPENDENT PHOSPHATE TRANSPORT PROTEIN 2B"/>
    <property type="match status" value="1"/>
</dbReference>
<dbReference type="InterPro" id="IPR004633">
    <property type="entry name" value="NaPi_cotrn-rel/YqeW-like"/>
</dbReference>
<name>A0A926RZC2_9BACI</name>
<comment type="caution">
    <text evidence="7">The sequence shown here is derived from an EMBL/GenBank/DDBJ whole genome shotgun (WGS) entry which is preliminary data.</text>
</comment>
<dbReference type="NCBIfam" id="TIGR00704">
    <property type="entry name" value="NaPi_cotrn_rel"/>
    <property type="match status" value="1"/>
</dbReference>
<feature type="transmembrane region" description="Helical" evidence="6">
    <location>
        <begin position="279"/>
        <end position="304"/>
    </location>
</feature>
<feature type="transmembrane region" description="Helical" evidence="6">
    <location>
        <begin position="204"/>
        <end position="229"/>
    </location>
</feature>
<feature type="transmembrane region" description="Helical" evidence="6">
    <location>
        <begin position="55"/>
        <end position="82"/>
    </location>
</feature>
<organism evidence="7 8">
    <name type="scientific">Metabacillus arenae</name>
    <dbReference type="NCBI Taxonomy" id="2771434"/>
    <lineage>
        <taxon>Bacteria</taxon>
        <taxon>Bacillati</taxon>
        <taxon>Bacillota</taxon>
        <taxon>Bacilli</taxon>
        <taxon>Bacillales</taxon>
        <taxon>Bacillaceae</taxon>
        <taxon>Metabacillus</taxon>
    </lineage>
</organism>